<comment type="caution">
    <text evidence="2">The sequence shown here is derived from an EMBL/GenBank/DDBJ whole genome shotgun (WGS) entry which is preliminary data.</text>
</comment>
<accession>A0ABS8V3V6</accession>
<proteinExistence type="predicted"/>
<sequence length="80" mass="8528">MYLGVTLTSVSHPTKRQKNSATGHSVADPDIGSSPFRTSILPVGAPVGINFPPRPLIYIGDSSAFTRFTSAVHLRFADVT</sequence>
<reference evidence="2 3" key="1">
    <citation type="journal article" date="2021" name="BMC Genomics">
        <title>Datura genome reveals duplications of psychoactive alkaloid biosynthetic genes and high mutation rate following tissue culture.</title>
        <authorList>
            <person name="Rajewski A."/>
            <person name="Carter-House D."/>
            <person name="Stajich J."/>
            <person name="Litt A."/>
        </authorList>
    </citation>
    <scope>NUCLEOTIDE SEQUENCE [LARGE SCALE GENOMIC DNA]</scope>
    <source>
        <strain evidence="2">AR-01</strain>
    </source>
</reference>
<feature type="region of interest" description="Disordered" evidence="1">
    <location>
        <begin position="1"/>
        <end position="30"/>
    </location>
</feature>
<protein>
    <submittedName>
        <fullName evidence="2">Uncharacterized protein</fullName>
    </submittedName>
</protein>
<name>A0ABS8V3V6_DATST</name>
<evidence type="ECO:0000256" key="1">
    <source>
        <dbReference type="SAM" id="MobiDB-lite"/>
    </source>
</evidence>
<organism evidence="2 3">
    <name type="scientific">Datura stramonium</name>
    <name type="common">Jimsonweed</name>
    <name type="synonym">Common thornapple</name>
    <dbReference type="NCBI Taxonomy" id="4076"/>
    <lineage>
        <taxon>Eukaryota</taxon>
        <taxon>Viridiplantae</taxon>
        <taxon>Streptophyta</taxon>
        <taxon>Embryophyta</taxon>
        <taxon>Tracheophyta</taxon>
        <taxon>Spermatophyta</taxon>
        <taxon>Magnoliopsida</taxon>
        <taxon>eudicotyledons</taxon>
        <taxon>Gunneridae</taxon>
        <taxon>Pentapetalae</taxon>
        <taxon>asterids</taxon>
        <taxon>lamiids</taxon>
        <taxon>Solanales</taxon>
        <taxon>Solanaceae</taxon>
        <taxon>Solanoideae</taxon>
        <taxon>Datureae</taxon>
        <taxon>Datura</taxon>
    </lineage>
</organism>
<keyword evidence="3" id="KW-1185">Reference proteome</keyword>
<dbReference type="Proteomes" id="UP000823775">
    <property type="component" value="Unassembled WGS sequence"/>
</dbReference>
<evidence type="ECO:0000313" key="3">
    <source>
        <dbReference type="Proteomes" id="UP000823775"/>
    </source>
</evidence>
<evidence type="ECO:0000313" key="2">
    <source>
        <dbReference type="EMBL" id="MCD9641389.1"/>
    </source>
</evidence>
<gene>
    <name evidence="2" type="ORF">HAX54_027556</name>
</gene>
<feature type="compositionally biased region" description="Polar residues" evidence="1">
    <location>
        <begin position="1"/>
        <end position="12"/>
    </location>
</feature>
<dbReference type="EMBL" id="JACEIK010003347">
    <property type="protein sequence ID" value="MCD9641389.1"/>
    <property type="molecule type" value="Genomic_DNA"/>
</dbReference>